<keyword evidence="4 9" id="KW-0812">Transmembrane</keyword>
<dbReference type="InterPro" id="IPR000990">
    <property type="entry name" value="Innexin"/>
</dbReference>
<evidence type="ECO:0000256" key="1">
    <source>
        <dbReference type="ARBA" id="ARBA00004651"/>
    </source>
</evidence>
<dbReference type="PROSITE" id="PS51013">
    <property type="entry name" value="PANNEXIN"/>
    <property type="match status" value="1"/>
</dbReference>
<feature type="transmembrane region" description="Helical" evidence="9">
    <location>
        <begin position="107"/>
        <end position="126"/>
    </location>
</feature>
<dbReference type="PANTHER" id="PTHR11893:SF36">
    <property type="entry name" value="INNEXIN-5"/>
    <property type="match status" value="1"/>
</dbReference>
<accession>A0A818H901</accession>
<feature type="transmembrane region" description="Helical" evidence="9">
    <location>
        <begin position="12"/>
        <end position="37"/>
    </location>
</feature>
<evidence type="ECO:0000256" key="9">
    <source>
        <dbReference type="RuleBase" id="RU010713"/>
    </source>
</evidence>
<keyword evidence="2 9" id="KW-0813">Transport</keyword>
<organism evidence="10 11">
    <name type="scientific">Adineta steineri</name>
    <dbReference type="NCBI Taxonomy" id="433720"/>
    <lineage>
        <taxon>Eukaryota</taxon>
        <taxon>Metazoa</taxon>
        <taxon>Spiralia</taxon>
        <taxon>Gnathifera</taxon>
        <taxon>Rotifera</taxon>
        <taxon>Eurotatoria</taxon>
        <taxon>Bdelloidea</taxon>
        <taxon>Adinetida</taxon>
        <taxon>Adinetidae</taxon>
        <taxon>Adineta</taxon>
    </lineage>
</organism>
<comment type="caution">
    <text evidence="9">Lacks conserved residue(s) required for the propagation of feature annotation.</text>
</comment>
<sequence length="286" mass="33643">CMTGKFLGNYFITLYIFIKICYIFNVIFQIWLLSVFLGTNFLRFGYESVKLFRHGLNQPESKYFPRETFCDFFVREPLRGGEPMQRITVQCVLTVNLFNQQIFTLLWIWYVFVLICNVYALISWSIRLGSSSRQYEFIHTRLARTSRPEIPRFRFDFKHATREIGDHVHKALVKQFLTEYLEGDGYFFIRLLAANASDFIVQEVLEQLWTVYVMKYGEIDATRAEDEFYQFRIKPTNVQLFDATTSRSFLAVDTTDSTVDLKRKPKKQNSDVGVGLLSATNKFEPV</sequence>
<gene>
    <name evidence="9" type="primary">inx</name>
    <name evidence="10" type="ORF">OKA104_LOCUS1667</name>
</gene>
<evidence type="ECO:0000256" key="2">
    <source>
        <dbReference type="ARBA" id="ARBA00022448"/>
    </source>
</evidence>
<comment type="caution">
    <text evidence="10">The sequence shown here is derived from an EMBL/GenBank/DDBJ whole genome shotgun (WGS) entry which is preliminary data.</text>
</comment>
<keyword evidence="6 9" id="KW-0406">Ion transport</keyword>
<dbReference type="PANTHER" id="PTHR11893">
    <property type="entry name" value="INNEXIN"/>
    <property type="match status" value="1"/>
</dbReference>
<dbReference type="Pfam" id="PF00876">
    <property type="entry name" value="Innexin"/>
    <property type="match status" value="1"/>
</dbReference>
<reference evidence="10" key="1">
    <citation type="submission" date="2021-02" db="EMBL/GenBank/DDBJ databases">
        <authorList>
            <person name="Nowell W R."/>
        </authorList>
    </citation>
    <scope>NUCLEOTIDE SEQUENCE</scope>
</reference>
<dbReference type="GO" id="GO:0034220">
    <property type="term" value="P:monoatomic ion transmembrane transport"/>
    <property type="evidence" value="ECO:0007669"/>
    <property type="project" value="UniProtKB-KW"/>
</dbReference>
<dbReference type="GO" id="GO:0005921">
    <property type="term" value="C:gap junction"/>
    <property type="evidence" value="ECO:0007669"/>
    <property type="project" value="UniProtKB-UniRule"/>
</dbReference>
<evidence type="ECO:0000256" key="4">
    <source>
        <dbReference type="ARBA" id="ARBA00022692"/>
    </source>
</evidence>
<protein>
    <recommendedName>
        <fullName evidence="9">Innexin</fullName>
    </recommendedName>
</protein>
<keyword evidence="3" id="KW-1003">Cell membrane</keyword>
<evidence type="ECO:0000256" key="6">
    <source>
        <dbReference type="ARBA" id="ARBA00023065"/>
    </source>
</evidence>
<keyword evidence="8 9" id="KW-0407">Ion channel</keyword>
<keyword evidence="7 9" id="KW-0472">Membrane</keyword>
<evidence type="ECO:0000313" key="11">
    <source>
        <dbReference type="Proteomes" id="UP000663881"/>
    </source>
</evidence>
<evidence type="ECO:0000256" key="8">
    <source>
        <dbReference type="ARBA" id="ARBA00023303"/>
    </source>
</evidence>
<comment type="subcellular location">
    <subcellularLocation>
        <location evidence="1 9">Cell membrane</location>
        <topology evidence="1 9">Multi-pass membrane protein</topology>
    </subcellularLocation>
</comment>
<comment type="function">
    <text evidence="9">Structural component of the gap junctions.</text>
</comment>
<dbReference type="GO" id="GO:0005886">
    <property type="term" value="C:plasma membrane"/>
    <property type="evidence" value="ECO:0007669"/>
    <property type="project" value="UniProtKB-SubCell"/>
</dbReference>
<dbReference type="AlphaFoldDB" id="A0A818H901"/>
<dbReference type="EMBL" id="CAJOAY010000042">
    <property type="protein sequence ID" value="CAF3504191.1"/>
    <property type="molecule type" value="Genomic_DNA"/>
</dbReference>
<comment type="similarity">
    <text evidence="9">Belongs to the pannexin family.</text>
</comment>
<evidence type="ECO:0000313" key="10">
    <source>
        <dbReference type="EMBL" id="CAF3504191.1"/>
    </source>
</evidence>
<evidence type="ECO:0000256" key="7">
    <source>
        <dbReference type="ARBA" id="ARBA00023136"/>
    </source>
</evidence>
<evidence type="ECO:0000256" key="3">
    <source>
        <dbReference type="ARBA" id="ARBA00022475"/>
    </source>
</evidence>
<name>A0A818H901_9BILA</name>
<keyword evidence="5 9" id="KW-1133">Transmembrane helix</keyword>
<evidence type="ECO:0000256" key="5">
    <source>
        <dbReference type="ARBA" id="ARBA00022989"/>
    </source>
</evidence>
<feature type="non-terminal residue" evidence="10">
    <location>
        <position position="1"/>
    </location>
</feature>
<dbReference type="PRINTS" id="PR01262">
    <property type="entry name" value="INNEXIN"/>
</dbReference>
<dbReference type="Proteomes" id="UP000663881">
    <property type="component" value="Unassembled WGS sequence"/>
</dbReference>
<proteinExistence type="inferred from homology"/>